<evidence type="ECO:0000256" key="1">
    <source>
        <dbReference type="ARBA" id="ARBA00022801"/>
    </source>
</evidence>
<keyword evidence="4" id="KW-0347">Helicase</keyword>
<proteinExistence type="predicted"/>
<dbReference type="Gene3D" id="3.40.50.10810">
    <property type="entry name" value="Tandem AAA-ATPase domain"/>
    <property type="match status" value="1"/>
</dbReference>
<dbReference type="GO" id="GO:0016787">
    <property type="term" value="F:hydrolase activity"/>
    <property type="evidence" value="ECO:0007669"/>
    <property type="project" value="UniProtKB-KW"/>
</dbReference>
<dbReference type="InterPro" id="IPR027417">
    <property type="entry name" value="P-loop_NTPase"/>
</dbReference>
<dbReference type="PROSITE" id="PS51194">
    <property type="entry name" value="HELICASE_CTER"/>
    <property type="match status" value="1"/>
</dbReference>
<feature type="domain" description="Helicase ATP-binding" evidence="2">
    <location>
        <begin position="265"/>
        <end position="423"/>
    </location>
</feature>
<keyword evidence="4" id="KW-0067">ATP-binding</keyword>
<dbReference type="EMBL" id="SEWG01000003">
    <property type="protein sequence ID" value="RYU90952.1"/>
    <property type="molecule type" value="Genomic_DNA"/>
</dbReference>
<dbReference type="Proteomes" id="UP000293331">
    <property type="component" value="Unassembled WGS sequence"/>
</dbReference>
<keyword evidence="1" id="KW-0378">Hydrolase</keyword>
<dbReference type="CDD" id="cd18793">
    <property type="entry name" value="SF2_C_SNF"/>
    <property type="match status" value="1"/>
</dbReference>
<sequence length="1090" mass="126361">MTTKFFTNSAENTLIKKFEGVFTYNPNIQYFDALVGYFRASGYFRIRPFLNKVPKIRILVGINIDKMLANAQKEGLEFFKNHEKTKEDFIRKVQEDIEKANYDKDTEAGILLFINDLIENKIQVKAHPEKKIHAKVYILRPEPFNEHTHSTVITGSSNLTDAGLGAGNFYNYEFNVQLTEYTDVKFATEEFEKLWDESVDILPVDIQNIKKETYLNEETTPFELYIKLLTEYFGKNIDYDPDSIGDLPQNFKKLSYQIDAVNEGYNMLLKHNGFLLADVVGLGKTVIAAMVAKKFLMQNGRDNTKILIVYPPAVEKNWKNTFKDFQIDQCTKFVTNGSLEKILQGHQDYWNKEDYDLIIIDEAHKFRNYLTGSFRNLQLICKSPRANKGLIDGLQKKVILVSATPLNNRPDDIFYQIQMFQDARQSTLPITNLTSFFAPLMEQYKTLKRFDELDVNKLRTIYGKIRKNVIEPITIRRTRTDLENIPEYKVDLNGQGIKFPKVDPPKKVEYLMDEKLNELFHKTVFYLTDEDKLKYSRYQAIAGLKLEIQTKYYENAETVSKSLAFIMKTQLIKRLESSFYAFKKSLDNFQTATDRMITMFENNKIFIAPDTNVNTLLDKGWSEENIEKEIERLSEENPKNQTFKSTDFKDDFIESLKKDSKLIKELVKGWNAIENDPKINVFIDQLTKQFLSKKTNVEGKLVIFSESKDTVDYLATAFENIGRKDVLVISAVNRKKMYETIVTNFDANWAEDKQVNEYNIIITTEVLAEGVNLHRSNVIIHYDTPWNSTKLMQRIGRVNRIGTKASAIYNYVFYPSAQGDSQIRLNKTAFMKIQAFHTAFGEDNQVFSTEEILDEVKLFSGTYKEEEDERLKFLYFLRHFKKANRAWFDKIKKLPLKSRAGRNSTELKKPELKNGTAAFLKTDKKFEFYWVDSNNQPNEITPIEAFKIFSADQKETSSPLIETHHDHINKALAHFETLEHKIVQSQIDPEALGGVAQRAKKFLSDIVKYPQVNEKQIDNIQKIVLLIDIGKYTNLPADVDRLQKKKANLNDALLEIDKIAAQYNVDLSEVQKGKKGKVEQPVLIISESFE</sequence>
<dbReference type="InterPro" id="IPR038718">
    <property type="entry name" value="SNF2-like_sf"/>
</dbReference>
<reference evidence="4 5" key="1">
    <citation type="submission" date="2019-02" db="EMBL/GenBank/DDBJ databases">
        <title>Bacterial novel species Mucilaginibacter sp. 17JY9-4 isolated from soil.</title>
        <authorList>
            <person name="Jung H.-Y."/>
        </authorList>
    </citation>
    <scope>NUCLEOTIDE SEQUENCE [LARGE SCALE GENOMIC DNA]</scope>
    <source>
        <strain evidence="4 5">17JY9-4</strain>
    </source>
</reference>
<dbReference type="Gene3D" id="3.40.50.300">
    <property type="entry name" value="P-loop containing nucleotide triphosphate hydrolases"/>
    <property type="match status" value="1"/>
</dbReference>
<dbReference type="PANTHER" id="PTHR45766">
    <property type="entry name" value="DNA ANNEALING HELICASE AND ENDONUCLEASE ZRANB3 FAMILY MEMBER"/>
    <property type="match status" value="1"/>
</dbReference>
<dbReference type="PANTHER" id="PTHR45766:SF6">
    <property type="entry name" value="SWI_SNF-RELATED MATRIX-ASSOCIATED ACTIN-DEPENDENT REGULATOR OF CHROMATIN SUBFAMILY A-LIKE PROTEIN 1"/>
    <property type="match status" value="1"/>
</dbReference>
<gene>
    <name evidence="4" type="ORF">EWM62_09990</name>
</gene>
<accession>A0A4Q5LNE7</accession>
<dbReference type="GO" id="GO:0031297">
    <property type="term" value="P:replication fork processing"/>
    <property type="evidence" value="ECO:0007669"/>
    <property type="project" value="TreeGrafter"/>
</dbReference>
<evidence type="ECO:0000259" key="3">
    <source>
        <dbReference type="PROSITE" id="PS51194"/>
    </source>
</evidence>
<dbReference type="OrthoDB" id="9814088at2"/>
<feature type="domain" description="Helicase C-terminal" evidence="3">
    <location>
        <begin position="682"/>
        <end position="853"/>
    </location>
</feature>
<dbReference type="Gene3D" id="3.30.870.10">
    <property type="entry name" value="Endonuclease Chain A"/>
    <property type="match status" value="1"/>
</dbReference>
<dbReference type="RefSeq" id="WP_129876500.1">
    <property type="nucleotide sequence ID" value="NZ_SEWG01000003.1"/>
</dbReference>
<dbReference type="SUPFAM" id="SSF52540">
    <property type="entry name" value="P-loop containing nucleoside triphosphate hydrolases"/>
    <property type="match status" value="1"/>
</dbReference>
<name>A0A4Q5LNE7_9SPHI</name>
<dbReference type="InterPro" id="IPR025202">
    <property type="entry name" value="PLD-like_dom"/>
</dbReference>
<dbReference type="InterPro" id="IPR049730">
    <property type="entry name" value="SNF2/RAD54-like_C"/>
</dbReference>
<dbReference type="CDD" id="cd09178">
    <property type="entry name" value="PLDc_N_Snf2_like"/>
    <property type="match status" value="1"/>
</dbReference>
<dbReference type="Pfam" id="PF04851">
    <property type="entry name" value="ResIII"/>
    <property type="match status" value="1"/>
</dbReference>
<dbReference type="InterPro" id="IPR014001">
    <property type="entry name" value="Helicase_ATP-bd"/>
</dbReference>
<dbReference type="SMART" id="SM00490">
    <property type="entry name" value="HELICc"/>
    <property type="match status" value="1"/>
</dbReference>
<dbReference type="AlphaFoldDB" id="A0A4Q5LNE7"/>
<dbReference type="SMART" id="SM00487">
    <property type="entry name" value="DEXDc"/>
    <property type="match status" value="1"/>
</dbReference>
<dbReference type="GO" id="GO:0003677">
    <property type="term" value="F:DNA binding"/>
    <property type="evidence" value="ECO:0007669"/>
    <property type="project" value="InterPro"/>
</dbReference>
<dbReference type="InterPro" id="IPR006935">
    <property type="entry name" value="Helicase/UvrB_N"/>
</dbReference>
<dbReference type="InterPro" id="IPR001650">
    <property type="entry name" value="Helicase_C-like"/>
</dbReference>
<comment type="caution">
    <text evidence="4">The sequence shown here is derived from an EMBL/GenBank/DDBJ whole genome shotgun (WGS) entry which is preliminary data.</text>
</comment>
<dbReference type="GO" id="GO:0004386">
    <property type="term" value="F:helicase activity"/>
    <property type="evidence" value="ECO:0007669"/>
    <property type="project" value="UniProtKB-KW"/>
</dbReference>
<evidence type="ECO:0000313" key="4">
    <source>
        <dbReference type="EMBL" id="RYU90952.1"/>
    </source>
</evidence>
<dbReference type="GO" id="GO:0006281">
    <property type="term" value="P:DNA repair"/>
    <property type="evidence" value="ECO:0007669"/>
    <property type="project" value="TreeGrafter"/>
</dbReference>
<evidence type="ECO:0000259" key="2">
    <source>
        <dbReference type="PROSITE" id="PS51192"/>
    </source>
</evidence>
<organism evidence="4 5">
    <name type="scientific">Mucilaginibacter terrigena</name>
    <dbReference type="NCBI Taxonomy" id="2492395"/>
    <lineage>
        <taxon>Bacteria</taxon>
        <taxon>Pseudomonadati</taxon>
        <taxon>Bacteroidota</taxon>
        <taxon>Sphingobacteriia</taxon>
        <taxon>Sphingobacteriales</taxon>
        <taxon>Sphingobacteriaceae</taxon>
        <taxon>Mucilaginibacter</taxon>
    </lineage>
</organism>
<keyword evidence="4" id="KW-0547">Nucleotide-binding</keyword>
<protein>
    <submittedName>
        <fullName evidence="4">Helicase</fullName>
    </submittedName>
</protein>
<dbReference type="PROSITE" id="PS51192">
    <property type="entry name" value="HELICASE_ATP_BIND_1"/>
    <property type="match status" value="1"/>
</dbReference>
<dbReference type="Pfam" id="PF00271">
    <property type="entry name" value="Helicase_C"/>
    <property type="match status" value="1"/>
</dbReference>
<keyword evidence="5" id="KW-1185">Reference proteome</keyword>
<dbReference type="Pfam" id="PF13091">
    <property type="entry name" value="PLDc_2"/>
    <property type="match status" value="1"/>
</dbReference>
<dbReference type="GO" id="GO:0005524">
    <property type="term" value="F:ATP binding"/>
    <property type="evidence" value="ECO:0007669"/>
    <property type="project" value="InterPro"/>
</dbReference>
<evidence type="ECO:0000313" key="5">
    <source>
        <dbReference type="Proteomes" id="UP000293331"/>
    </source>
</evidence>